<comment type="caution">
    <text evidence="2">The sequence shown here is derived from an EMBL/GenBank/DDBJ whole genome shotgun (WGS) entry which is preliminary data.</text>
</comment>
<keyword evidence="2" id="KW-0808">Transferase</keyword>
<dbReference type="GO" id="GO:0003964">
    <property type="term" value="F:RNA-directed DNA polymerase activity"/>
    <property type="evidence" value="ECO:0007669"/>
    <property type="project" value="UniProtKB-KW"/>
</dbReference>
<dbReference type="PANTHER" id="PTHR33273">
    <property type="entry name" value="DOMAIN-CONTAINING PROTEIN, PUTATIVE-RELATED"/>
    <property type="match status" value="1"/>
</dbReference>
<evidence type="ECO:0000313" key="2">
    <source>
        <dbReference type="EMBL" id="GFY57198.1"/>
    </source>
</evidence>
<dbReference type="SUPFAM" id="SSF56219">
    <property type="entry name" value="DNase I-like"/>
    <property type="match status" value="1"/>
</dbReference>
<gene>
    <name evidence="2" type="primary">pol_1177</name>
    <name evidence="2" type="ORF">TNIN_324321</name>
</gene>
<dbReference type="InterPro" id="IPR005135">
    <property type="entry name" value="Endo/exonuclease/phosphatase"/>
</dbReference>
<feature type="domain" description="Endonuclease/exonuclease/phosphatase" evidence="1">
    <location>
        <begin position="11"/>
        <end position="205"/>
    </location>
</feature>
<organism evidence="2 3">
    <name type="scientific">Trichonephila inaurata madagascariensis</name>
    <dbReference type="NCBI Taxonomy" id="2747483"/>
    <lineage>
        <taxon>Eukaryota</taxon>
        <taxon>Metazoa</taxon>
        <taxon>Ecdysozoa</taxon>
        <taxon>Arthropoda</taxon>
        <taxon>Chelicerata</taxon>
        <taxon>Arachnida</taxon>
        <taxon>Araneae</taxon>
        <taxon>Araneomorphae</taxon>
        <taxon>Entelegynae</taxon>
        <taxon>Araneoidea</taxon>
        <taxon>Nephilidae</taxon>
        <taxon>Trichonephila</taxon>
        <taxon>Trichonephila inaurata</taxon>
    </lineage>
</organism>
<dbReference type="PANTHER" id="PTHR33273:SF4">
    <property type="entry name" value="ENDONUCLEASE_EXONUCLEASE_PHOSPHATASE DOMAIN-CONTAINING PROTEIN"/>
    <property type="match status" value="1"/>
</dbReference>
<proteinExistence type="predicted"/>
<dbReference type="Proteomes" id="UP000886998">
    <property type="component" value="Unassembled WGS sequence"/>
</dbReference>
<dbReference type="Gene3D" id="3.60.10.10">
    <property type="entry name" value="Endonuclease/exonuclease/phosphatase"/>
    <property type="match status" value="1"/>
</dbReference>
<dbReference type="AlphaFoldDB" id="A0A8X7C7Z6"/>
<name>A0A8X7C7Z6_9ARAC</name>
<dbReference type="OrthoDB" id="6437002at2759"/>
<dbReference type="Pfam" id="PF03372">
    <property type="entry name" value="Exo_endo_phos"/>
    <property type="match status" value="1"/>
</dbReference>
<reference evidence="2" key="1">
    <citation type="submission" date="2020-08" db="EMBL/GenBank/DDBJ databases">
        <title>Multicomponent nature underlies the extraordinary mechanical properties of spider dragline silk.</title>
        <authorList>
            <person name="Kono N."/>
            <person name="Nakamura H."/>
            <person name="Mori M."/>
            <person name="Yoshida Y."/>
            <person name="Ohtoshi R."/>
            <person name="Malay A.D."/>
            <person name="Moran D.A.P."/>
            <person name="Tomita M."/>
            <person name="Numata K."/>
            <person name="Arakawa K."/>
        </authorList>
    </citation>
    <scope>NUCLEOTIDE SEQUENCE</scope>
</reference>
<evidence type="ECO:0000259" key="1">
    <source>
        <dbReference type="Pfam" id="PF03372"/>
    </source>
</evidence>
<keyword evidence="2" id="KW-0695">RNA-directed DNA polymerase</keyword>
<dbReference type="InterPro" id="IPR036691">
    <property type="entry name" value="Endo/exonu/phosph_ase_sf"/>
</dbReference>
<keyword evidence="3" id="KW-1185">Reference proteome</keyword>
<protein>
    <submittedName>
        <fullName evidence="2">RNA-directed DNA polymerase from mobile element jockey</fullName>
    </submittedName>
</protein>
<keyword evidence="2" id="KW-0548">Nucleotidyltransferase</keyword>
<dbReference type="EMBL" id="BMAV01011392">
    <property type="protein sequence ID" value="GFY57198.1"/>
    <property type="molecule type" value="Genomic_DNA"/>
</dbReference>
<sequence length="288" mass="32145">MDPSCFGFRLASWNANGVKSHIVELRDFIDKHHPDIILIQESHLGPGDTFQIPNYTTYRSDRPHAPNQNPRGGTVILLKSFLPHHHTLIPPMGTVEATSVTLPPPRTNPLVVTSLYISPCVDHRHIATDLEAIFSLGHASIICGDFNAHHTSWGCHRIDSCGSIIKNILDNTDTQIIAPTTPTRFGYNSASTSDFALTRNLHWRSQVESIAELSSYHNPLLISFDTDTRFAFPKRNVRTDWEVFQELLSPAHYTFQPITAHTGENVETQAAAITDRILHVHALASKPI</sequence>
<accession>A0A8X7C7Z6</accession>
<evidence type="ECO:0000313" key="3">
    <source>
        <dbReference type="Proteomes" id="UP000886998"/>
    </source>
</evidence>